<dbReference type="OrthoDB" id="8945484at2759"/>
<feature type="domain" description="Fibronectin type-III" evidence="11">
    <location>
        <begin position="347"/>
        <end position="441"/>
    </location>
</feature>
<dbReference type="InterPro" id="IPR003961">
    <property type="entry name" value="FN3_dom"/>
</dbReference>
<dbReference type="SMART" id="SM00060">
    <property type="entry name" value="FN3"/>
    <property type="match status" value="2"/>
</dbReference>
<evidence type="ECO:0000256" key="10">
    <source>
        <dbReference type="SAM" id="Phobius"/>
    </source>
</evidence>
<dbReference type="InterPro" id="IPR013783">
    <property type="entry name" value="Ig-like_fold"/>
</dbReference>
<keyword evidence="3 10" id="KW-0812">Transmembrane</keyword>
<keyword evidence="13" id="KW-1185">Reference proteome</keyword>
<comment type="subcellular location">
    <subcellularLocation>
        <location evidence="1">Membrane</location>
        <topology evidence="1">Single-pass type I membrane protein</topology>
    </subcellularLocation>
</comment>
<dbReference type="CDD" id="cd00063">
    <property type="entry name" value="FN3"/>
    <property type="match status" value="1"/>
</dbReference>
<evidence type="ECO:0000256" key="8">
    <source>
        <dbReference type="ARBA" id="ARBA00023170"/>
    </source>
</evidence>
<dbReference type="PROSITE" id="PS50853">
    <property type="entry name" value="FN3"/>
    <property type="match status" value="1"/>
</dbReference>
<evidence type="ECO:0000259" key="11">
    <source>
        <dbReference type="PROSITE" id="PS50853"/>
    </source>
</evidence>
<dbReference type="PANTHER" id="PTHR48423:SF2">
    <property type="entry name" value="INTERLEUKIN-12 RECEPTOR SUBUNIT BETA-2"/>
    <property type="match status" value="1"/>
</dbReference>
<evidence type="ECO:0000313" key="13">
    <source>
        <dbReference type="Proteomes" id="UP000694569"/>
    </source>
</evidence>
<dbReference type="Proteomes" id="UP000694569">
    <property type="component" value="Unplaced"/>
</dbReference>
<dbReference type="InterPro" id="IPR052672">
    <property type="entry name" value="Type1_Cytokine_Rcpt_Type2"/>
</dbReference>
<evidence type="ECO:0000256" key="2">
    <source>
        <dbReference type="ARBA" id="ARBA00008921"/>
    </source>
</evidence>
<protein>
    <recommendedName>
        <fullName evidence="11">Fibronectin type-III domain-containing protein</fullName>
    </recommendedName>
</protein>
<proteinExistence type="inferred from homology"/>
<keyword evidence="7 10" id="KW-0472">Membrane</keyword>
<dbReference type="GO" id="GO:0005886">
    <property type="term" value="C:plasma membrane"/>
    <property type="evidence" value="ECO:0007669"/>
    <property type="project" value="UniProtKB-ARBA"/>
</dbReference>
<reference evidence="12" key="1">
    <citation type="submission" date="2025-08" db="UniProtKB">
        <authorList>
            <consortium name="Ensembl"/>
        </authorList>
    </citation>
    <scope>IDENTIFICATION</scope>
</reference>
<keyword evidence="9" id="KW-0325">Glycoprotein</keyword>
<organism evidence="12 13">
    <name type="scientific">Leptobrachium leishanense</name>
    <name type="common">Leishan spiny toad</name>
    <dbReference type="NCBI Taxonomy" id="445787"/>
    <lineage>
        <taxon>Eukaryota</taxon>
        <taxon>Metazoa</taxon>
        <taxon>Chordata</taxon>
        <taxon>Craniata</taxon>
        <taxon>Vertebrata</taxon>
        <taxon>Euteleostomi</taxon>
        <taxon>Amphibia</taxon>
        <taxon>Batrachia</taxon>
        <taxon>Anura</taxon>
        <taxon>Pelobatoidea</taxon>
        <taxon>Megophryidae</taxon>
        <taxon>Leptobrachium</taxon>
    </lineage>
</organism>
<dbReference type="Ensembl" id="ENSLLET00000004841.1">
    <property type="protein sequence ID" value="ENSLLEP00000004634.1"/>
    <property type="gene ID" value="ENSLLEG00000002967.1"/>
</dbReference>
<keyword evidence="4" id="KW-0732">Signal</keyword>
<evidence type="ECO:0000256" key="5">
    <source>
        <dbReference type="ARBA" id="ARBA00022737"/>
    </source>
</evidence>
<reference evidence="12" key="2">
    <citation type="submission" date="2025-09" db="UniProtKB">
        <authorList>
            <consortium name="Ensembl"/>
        </authorList>
    </citation>
    <scope>IDENTIFICATION</scope>
</reference>
<dbReference type="Gene3D" id="2.60.40.10">
    <property type="entry name" value="Immunoglobulins"/>
    <property type="match status" value="3"/>
</dbReference>
<evidence type="ECO:0000256" key="9">
    <source>
        <dbReference type="ARBA" id="ARBA00023180"/>
    </source>
</evidence>
<evidence type="ECO:0000256" key="6">
    <source>
        <dbReference type="ARBA" id="ARBA00022989"/>
    </source>
</evidence>
<dbReference type="InterPro" id="IPR036116">
    <property type="entry name" value="FN3_sf"/>
</dbReference>
<comment type="similarity">
    <text evidence="2">Belongs to the type I cytokine receptor family. Type 2 subfamily.</text>
</comment>
<keyword evidence="8" id="KW-0675">Receptor</keyword>
<keyword evidence="5" id="KW-0677">Repeat</keyword>
<evidence type="ECO:0000256" key="3">
    <source>
        <dbReference type="ARBA" id="ARBA00022692"/>
    </source>
</evidence>
<evidence type="ECO:0000256" key="4">
    <source>
        <dbReference type="ARBA" id="ARBA00022729"/>
    </source>
</evidence>
<name>A0A8C5LXF2_9ANUR</name>
<keyword evidence="6 10" id="KW-1133">Transmembrane helix</keyword>
<dbReference type="SUPFAM" id="SSF49265">
    <property type="entry name" value="Fibronectin type III"/>
    <property type="match status" value="1"/>
</dbReference>
<evidence type="ECO:0000256" key="1">
    <source>
        <dbReference type="ARBA" id="ARBA00004479"/>
    </source>
</evidence>
<sequence>MISDYHIYMRETISLWVEATENKQIYRSANITVQLKELVKLDPPKQNIRCVRKNGLLWILWDREYHHSMTPAYYKDVQHKQMGQSDWKEVPCITGTAILDNKNIVLSNCQEDNSMWNTCTEFCLVALEKDIAHQIQIRHKYTKGLWSDWSYPIFLPAAIGQSPKANITVYKSSKGRRKLVLQWQRASEEHGNVTYNVNLVFLPCHGEPKSHQNITEDWFSTSISGGAYNLTVWAFNSAEYATPWSSVIEEDYTGESFESVNLLGNNTLKVEWSQQTSKARYCIEWKPTSTNDISSKYYIVTNEGKNATIITADFHPMQCYCITAYQISGKQRTVGKTYYLKPSLNIGPGNLTVVNLTADSVYLKWEGFDLGKCEGLLKFWVVTMTNHDSNTTKEFVENSSERGYHARNLTLGSHYTFNVKAITMFGEHTGSIQKSIATPKPAVNTNNMWLPVIIVGIILGFVIAPGLCCFTIRRFTTVLCPALPDPKHSNAIMFHLIETEHSSHPIHLIDAYYEDGPEHLLTVEPVTEHEPSMVPDNDINNWIITKDHIKKEQELKFGFGNDLPFEYRRQMNPISSLYDNAEIQEESSNIENKSVLLIFKQSD</sequence>
<dbReference type="AlphaFoldDB" id="A0A8C5LXF2"/>
<dbReference type="GeneTree" id="ENSGT00390000012431"/>
<evidence type="ECO:0000313" key="12">
    <source>
        <dbReference type="Ensembl" id="ENSLLEP00000004634.1"/>
    </source>
</evidence>
<feature type="transmembrane region" description="Helical" evidence="10">
    <location>
        <begin position="448"/>
        <end position="472"/>
    </location>
</feature>
<evidence type="ECO:0000256" key="7">
    <source>
        <dbReference type="ARBA" id="ARBA00023136"/>
    </source>
</evidence>
<dbReference type="PANTHER" id="PTHR48423">
    <property type="entry name" value="INTERLEUKIN-27 RECEPTOR SUBUNIT ALPHA"/>
    <property type="match status" value="1"/>
</dbReference>
<accession>A0A8C5LXF2</accession>